<dbReference type="AlphaFoldDB" id="A0AAW1J883"/>
<comment type="caution">
    <text evidence="2">The sequence shown here is derived from an EMBL/GenBank/DDBJ whole genome shotgun (WGS) entry which is preliminary data.</text>
</comment>
<dbReference type="Proteomes" id="UP001443914">
    <property type="component" value="Unassembled WGS sequence"/>
</dbReference>
<evidence type="ECO:0000259" key="1">
    <source>
        <dbReference type="Pfam" id="PF14244"/>
    </source>
</evidence>
<dbReference type="InterPro" id="IPR029472">
    <property type="entry name" value="Copia-like_N"/>
</dbReference>
<dbReference type="GO" id="GO:0008270">
    <property type="term" value="F:zinc ion binding"/>
    <property type="evidence" value="ECO:0007669"/>
    <property type="project" value="InterPro"/>
</dbReference>
<protein>
    <recommendedName>
        <fullName evidence="1">Retrotransposon Copia-like N-terminal domain-containing protein</fullName>
    </recommendedName>
</protein>
<dbReference type="EMBL" id="JBDFQZ010000008">
    <property type="protein sequence ID" value="KAK9699177.1"/>
    <property type="molecule type" value="Genomic_DNA"/>
</dbReference>
<accession>A0AAW1J883</accession>
<name>A0AAW1J883_SAPOF</name>
<sequence length="323" mass="37069">MSEEIHQNVNSSSQSKNSCEFYDDPLYLSSSDQPMLQLISYLFNGNNFLSWKRDTYMALITKNKDGFVDGTCKIPAKTDKKYNQWIRCDLMVMRWLLNSIADSIKETLVYVTSSQELWSEIENAPLIEYYNRIKRGWENIDSLEPIPQCTCSALDSCTCQLLKRILERESNTKLIQFLMGLNSSFDAVKTIVLTMEPLPPINKALSLLQKIERQRQIFEAVDVLVEATTYVGARKFDAPQSDSKKPRLDYVTSGRKSKQCSHCHNIGHTRDECYKLKGCSFCGRKGHVKEVCFKFKNTTGPRPFKGKPQYISGQNVYRRGANN</sequence>
<proteinExistence type="predicted"/>
<dbReference type="SUPFAM" id="SSF57756">
    <property type="entry name" value="Retrovirus zinc finger-like domains"/>
    <property type="match status" value="1"/>
</dbReference>
<evidence type="ECO:0000313" key="2">
    <source>
        <dbReference type="EMBL" id="KAK9699177.1"/>
    </source>
</evidence>
<dbReference type="InterPro" id="IPR036875">
    <property type="entry name" value="Znf_CCHC_sf"/>
</dbReference>
<feature type="domain" description="Retrotransposon Copia-like N-terminal" evidence="1">
    <location>
        <begin position="30"/>
        <end position="76"/>
    </location>
</feature>
<evidence type="ECO:0000313" key="3">
    <source>
        <dbReference type="Proteomes" id="UP001443914"/>
    </source>
</evidence>
<organism evidence="2 3">
    <name type="scientific">Saponaria officinalis</name>
    <name type="common">Common soapwort</name>
    <name type="synonym">Lychnis saponaria</name>
    <dbReference type="NCBI Taxonomy" id="3572"/>
    <lineage>
        <taxon>Eukaryota</taxon>
        <taxon>Viridiplantae</taxon>
        <taxon>Streptophyta</taxon>
        <taxon>Embryophyta</taxon>
        <taxon>Tracheophyta</taxon>
        <taxon>Spermatophyta</taxon>
        <taxon>Magnoliopsida</taxon>
        <taxon>eudicotyledons</taxon>
        <taxon>Gunneridae</taxon>
        <taxon>Pentapetalae</taxon>
        <taxon>Caryophyllales</taxon>
        <taxon>Caryophyllaceae</taxon>
        <taxon>Caryophylleae</taxon>
        <taxon>Saponaria</taxon>
    </lineage>
</organism>
<dbReference type="Pfam" id="PF14244">
    <property type="entry name" value="Retrotran_gag_3"/>
    <property type="match status" value="1"/>
</dbReference>
<dbReference type="PANTHER" id="PTHR37610">
    <property type="entry name" value="CCHC-TYPE DOMAIN-CONTAINING PROTEIN"/>
    <property type="match status" value="1"/>
</dbReference>
<keyword evidence="3" id="KW-1185">Reference proteome</keyword>
<reference evidence="2" key="1">
    <citation type="submission" date="2024-03" db="EMBL/GenBank/DDBJ databases">
        <title>WGS assembly of Saponaria officinalis var. Norfolk2.</title>
        <authorList>
            <person name="Jenkins J."/>
            <person name="Shu S."/>
            <person name="Grimwood J."/>
            <person name="Barry K."/>
            <person name="Goodstein D."/>
            <person name="Schmutz J."/>
            <person name="Leebens-Mack J."/>
            <person name="Osbourn A."/>
        </authorList>
    </citation>
    <scope>NUCLEOTIDE SEQUENCE [LARGE SCALE GENOMIC DNA]</scope>
    <source>
        <strain evidence="2">JIC</strain>
    </source>
</reference>
<dbReference type="GO" id="GO:0003676">
    <property type="term" value="F:nucleic acid binding"/>
    <property type="evidence" value="ECO:0007669"/>
    <property type="project" value="InterPro"/>
</dbReference>
<gene>
    <name evidence="2" type="ORF">RND81_08G157600</name>
</gene>
<dbReference type="PANTHER" id="PTHR37610:SF40">
    <property type="entry name" value="OS01G0909600 PROTEIN"/>
    <property type="match status" value="1"/>
</dbReference>